<accession>A0AAV0VPP5</accession>
<name>A0AAV0VPP5_9HEMI</name>
<organism evidence="6 7">
    <name type="scientific">Macrosiphum euphorbiae</name>
    <name type="common">potato aphid</name>
    <dbReference type="NCBI Taxonomy" id="13131"/>
    <lineage>
        <taxon>Eukaryota</taxon>
        <taxon>Metazoa</taxon>
        <taxon>Ecdysozoa</taxon>
        <taxon>Arthropoda</taxon>
        <taxon>Hexapoda</taxon>
        <taxon>Insecta</taxon>
        <taxon>Pterygota</taxon>
        <taxon>Neoptera</taxon>
        <taxon>Paraneoptera</taxon>
        <taxon>Hemiptera</taxon>
        <taxon>Sternorrhyncha</taxon>
        <taxon>Aphidomorpha</taxon>
        <taxon>Aphidoidea</taxon>
        <taxon>Aphididae</taxon>
        <taxon>Macrosiphini</taxon>
        <taxon>Macrosiphum</taxon>
    </lineage>
</organism>
<evidence type="ECO:0000313" key="7">
    <source>
        <dbReference type="Proteomes" id="UP001160148"/>
    </source>
</evidence>
<dbReference type="GO" id="GO:0016020">
    <property type="term" value="C:membrane"/>
    <property type="evidence" value="ECO:0007669"/>
    <property type="project" value="UniProtKB-SubCell"/>
</dbReference>
<feature type="transmembrane region" description="Helical" evidence="5">
    <location>
        <begin position="75"/>
        <end position="98"/>
    </location>
</feature>
<feature type="transmembrane region" description="Helical" evidence="5">
    <location>
        <begin position="110"/>
        <end position="131"/>
    </location>
</feature>
<dbReference type="InterPro" id="IPR036259">
    <property type="entry name" value="MFS_trans_sf"/>
</dbReference>
<dbReference type="InterPro" id="IPR005828">
    <property type="entry name" value="MFS_sugar_transport-like"/>
</dbReference>
<dbReference type="Gene3D" id="1.20.1250.20">
    <property type="entry name" value="MFS general substrate transporter like domains"/>
    <property type="match status" value="1"/>
</dbReference>
<evidence type="ECO:0000256" key="1">
    <source>
        <dbReference type="ARBA" id="ARBA00004370"/>
    </source>
</evidence>
<comment type="caution">
    <text evidence="6">The sequence shown here is derived from an EMBL/GenBank/DDBJ whole genome shotgun (WGS) entry which is preliminary data.</text>
</comment>
<keyword evidence="7" id="KW-1185">Reference proteome</keyword>
<evidence type="ECO:0000313" key="6">
    <source>
        <dbReference type="EMBL" id="CAI6343666.1"/>
    </source>
</evidence>
<dbReference type="Proteomes" id="UP001160148">
    <property type="component" value="Unassembled WGS sequence"/>
</dbReference>
<comment type="subcellular location">
    <subcellularLocation>
        <location evidence="1">Membrane</location>
    </subcellularLocation>
</comment>
<sequence length="165" mass="18542">MTEVGISNNQSLLLVNIGGFCCTTNYWILDSSIDRPLSGKWFLTNLIFFINTLLMSLFGIYIIAIKNGFIYSAPWIPITILCGINFFGASVIILPWMLLSEVFPNKARGIATGSSAGLSYLLIFILTKSYIEIDSIDLGIHYDSLWLFGHFWITLLILLFTRNGK</sequence>
<dbReference type="Pfam" id="PF00083">
    <property type="entry name" value="Sugar_tr"/>
    <property type="match status" value="1"/>
</dbReference>
<proteinExistence type="predicted"/>
<dbReference type="AlphaFoldDB" id="A0AAV0VPP5"/>
<feature type="transmembrane region" description="Helical" evidence="5">
    <location>
        <begin position="143"/>
        <end position="161"/>
    </location>
</feature>
<feature type="transmembrane region" description="Helical" evidence="5">
    <location>
        <begin position="12"/>
        <end position="29"/>
    </location>
</feature>
<evidence type="ECO:0000256" key="4">
    <source>
        <dbReference type="ARBA" id="ARBA00023136"/>
    </source>
</evidence>
<feature type="transmembrane region" description="Helical" evidence="5">
    <location>
        <begin position="41"/>
        <end position="63"/>
    </location>
</feature>
<evidence type="ECO:0000256" key="3">
    <source>
        <dbReference type="ARBA" id="ARBA00022989"/>
    </source>
</evidence>
<reference evidence="6 7" key="1">
    <citation type="submission" date="2023-01" db="EMBL/GenBank/DDBJ databases">
        <authorList>
            <person name="Whitehead M."/>
        </authorList>
    </citation>
    <scope>NUCLEOTIDE SEQUENCE [LARGE SCALE GENOMIC DNA]</scope>
</reference>
<dbReference type="SUPFAM" id="SSF103473">
    <property type="entry name" value="MFS general substrate transporter"/>
    <property type="match status" value="1"/>
</dbReference>
<evidence type="ECO:0008006" key="8">
    <source>
        <dbReference type="Google" id="ProtNLM"/>
    </source>
</evidence>
<evidence type="ECO:0000256" key="5">
    <source>
        <dbReference type="SAM" id="Phobius"/>
    </source>
</evidence>
<dbReference type="GO" id="GO:0022857">
    <property type="term" value="F:transmembrane transporter activity"/>
    <property type="evidence" value="ECO:0007669"/>
    <property type="project" value="InterPro"/>
</dbReference>
<protein>
    <recommendedName>
        <fullName evidence="8">Major facilitator superfamily (MFS) profile domain-containing protein</fullName>
    </recommendedName>
</protein>
<evidence type="ECO:0000256" key="2">
    <source>
        <dbReference type="ARBA" id="ARBA00022692"/>
    </source>
</evidence>
<keyword evidence="4 5" id="KW-0472">Membrane</keyword>
<keyword evidence="2 5" id="KW-0812">Transmembrane</keyword>
<dbReference type="EMBL" id="CARXXK010000001">
    <property type="protein sequence ID" value="CAI6343666.1"/>
    <property type="molecule type" value="Genomic_DNA"/>
</dbReference>
<gene>
    <name evidence="6" type="ORF">MEUPH1_LOCUS899</name>
</gene>
<keyword evidence="3 5" id="KW-1133">Transmembrane helix</keyword>